<dbReference type="Proteomes" id="UP001352852">
    <property type="component" value="Unassembled WGS sequence"/>
</dbReference>
<proteinExistence type="predicted"/>
<dbReference type="Gene3D" id="2.40.50.40">
    <property type="match status" value="1"/>
</dbReference>
<accession>A0ABU7E5T4</accession>
<dbReference type="InterPro" id="IPR036048">
    <property type="entry name" value="Interleukin_8-like_sf"/>
</dbReference>
<evidence type="ECO:0000313" key="3">
    <source>
        <dbReference type="Proteomes" id="UP001352852"/>
    </source>
</evidence>
<comment type="caution">
    <text evidence="2">The sequence shown here is derived from an EMBL/GenBank/DDBJ whole genome shotgun (WGS) entry which is preliminary data.</text>
</comment>
<evidence type="ECO:0008006" key="4">
    <source>
        <dbReference type="Google" id="ProtNLM"/>
    </source>
</evidence>
<name>A0ABU7E5T4_9TELE</name>
<sequence>MCIGKMWWTLPLTRWIFLLSLAVVMLLSVTEVESLPANIILPCCHDLTSRIPAKIAKCYEQKSRRGCRTHAFVITDHKKHMWCIKPSKWLNDMKEKKHVKCPPDISVLS</sequence>
<keyword evidence="1" id="KW-0732">Signal</keyword>
<evidence type="ECO:0000313" key="2">
    <source>
        <dbReference type="EMBL" id="MED6281593.1"/>
    </source>
</evidence>
<dbReference type="SUPFAM" id="SSF54117">
    <property type="entry name" value="Interleukin 8-like chemokines"/>
    <property type="match status" value="1"/>
</dbReference>
<keyword evidence="3" id="KW-1185">Reference proteome</keyword>
<gene>
    <name evidence="2" type="ORF">CHARACLAT_023199</name>
</gene>
<protein>
    <recommendedName>
        <fullName evidence="4">Chemokine interleukin-8-like domain-containing protein</fullName>
    </recommendedName>
</protein>
<reference evidence="2 3" key="1">
    <citation type="submission" date="2021-06" db="EMBL/GenBank/DDBJ databases">
        <authorList>
            <person name="Palmer J.M."/>
        </authorList>
    </citation>
    <scope>NUCLEOTIDE SEQUENCE [LARGE SCALE GENOMIC DNA]</scope>
    <source>
        <strain evidence="2 3">CL_MEX2019</strain>
        <tissue evidence="2">Muscle</tissue>
    </source>
</reference>
<evidence type="ECO:0000256" key="1">
    <source>
        <dbReference type="SAM" id="SignalP"/>
    </source>
</evidence>
<feature type="chain" id="PRO_5047102564" description="Chemokine interleukin-8-like domain-containing protein" evidence="1">
    <location>
        <begin position="35"/>
        <end position="109"/>
    </location>
</feature>
<organism evidence="2 3">
    <name type="scientific">Characodon lateralis</name>
    <dbReference type="NCBI Taxonomy" id="208331"/>
    <lineage>
        <taxon>Eukaryota</taxon>
        <taxon>Metazoa</taxon>
        <taxon>Chordata</taxon>
        <taxon>Craniata</taxon>
        <taxon>Vertebrata</taxon>
        <taxon>Euteleostomi</taxon>
        <taxon>Actinopterygii</taxon>
        <taxon>Neopterygii</taxon>
        <taxon>Teleostei</taxon>
        <taxon>Neoteleostei</taxon>
        <taxon>Acanthomorphata</taxon>
        <taxon>Ovalentaria</taxon>
        <taxon>Atherinomorphae</taxon>
        <taxon>Cyprinodontiformes</taxon>
        <taxon>Goodeidae</taxon>
        <taxon>Characodon</taxon>
    </lineage>
</organism>
<feature type="signal peptide" evidence="1">
    <location>
        <begin position="1"/>
        <end position="34"/>
    </location>
</feature>
<dbReference type="EMBL" id="JAHUTJ010043423">
    <property type="protein sequence ID" value="MED6281593.1"/>
    <property type="molecule type" value="Genomic_DNA"/>
</dbReference>